<dbReference type="Gene3D" id="3.50.50.60">
    <property type="entry name" value="FAD/NAD(P)-binding domain"/>
    <property type="match status" value="1"/>
</dbReference>
<keyword evidence="2" id="KW-0274">FAD</keyword>
<dbReference type="SUPFAM" id="SSF51905">
    <property type="entry name" value="FAD/NAD(P)-binding domain"/>
    <property type="match status" value="1"/>
</dbReference>
<dbReference type="InterPro" id="IPR006905">
    <property type="entry name" value="Flavin_halogenase"/>
</dbReference>
<feature type="binding site" evidence="2">
    <location>
        <begin position="13"/>
        <end position="16"/>
    </location>
    <ligand>
        <name>FAD</name>
        <dbReference type="ChEBI" id="CHEBI:57692"/>
    </ligand>
</feature>
<dbReference type="OrthoDB" id="5695497at2"/>
<evidence type="ECO:0000256" key="1">
    <source>
        <dbReference type="PIRSR" id="PIRSR011396-1"/>
    </source>
</evidence>
<evidence type="ECO:0000313" key="3">
    <source>
        <dbReference type="EMBL" id="SCW83505.1"/>
    </source>
</evidence>
<accession>A0A1G4TRX7</accession>
<dbReference type="Proteomes" id="UP000199150">
    <property type="component" value="Unassembled WGS sequence"/>
</dbReference>
<evidence type="ECO:0000313" key="4">
    <source>
        <dbReference type="Proteomes" id="UP000199150"/>
    </source>
</evidence>
<dbReference type="GO" id="GO:0000166">
    <property type="term" value="F:nucleotide binding"/>
    <property type="evidence" value="ECO:0007669"/>
    <property type="project" value="UniProtKB-KW"/>
</dbReference>
<organism evidence="3 4">
    <name type="scientific">Asticcacaulis taihuensis</name>
    <dbReference type="NCBI Taxonomy" id="260084"/>
    <lineage>
        <taxon>Bacteria</taxon>
        <taxon>Pseudomonadati</taxon>
        <taxon>Pseudomonadota</taxon>
        <taxon>Alphaproteobacteria</taxon>
        <taxon>Caulobacterales</taxon>
        <taxon>Caulobacteraceae</taxon>
        <taxon>Asticcacaulis</taxon>
    </lineage>
</organism>
<dbReference type="InterPro" id="IPR036188">
    <property type="entry name" value="FAD/NAD-bd_sf"/>
</dbReference>
<gene>
    <name evidence="3" type="ORF">SAMN02927928_0071</name>
</gene>
<feature type="active site" evidence="1">
    <location>
        <position position="79"/>
    </location>
</feature>
<feature type="binding site" evidence="2">
    <location>
        <position position="347"/>
    </location>
    <ligand>
        <name>FAD</name>
        <dbReference type="ChEBI" id="CHEBI:57692"/>
    </ligand>
</feature>
<reference evidence="4" key="1">
    <citation type="submission" date="2016-10" db="EMBL/GenBank/DDBJ databases">
        <authorList>
            <person name="Varghese N."/>
            <person name="Submissions S."/>
        </authorList>
    </citation>
    <scope>NUCLEOTIDE SEQUENCE [LARGE SCALE GENOMIC DNA]</scope>
    <source>
        <strain evidence="4">CGMCC 1.3431</strain>
    </source>
</reference>
<dbReference type="AlphaFoldDB" id="A0A1G4TRX7"/>
<keyword evidence="2" id="KW-0285">Flavoprotein</keyword>
<dbReference type="PANTHER" id="PTHR43747:SF4">
    <property type="entry name" value="FLAVIN-DEPENDENT TRYPTOPHAN HALOGENASE"/>
    <property type="match status" value="1"/>
</dbReference>
<dbReference type="STRING" id="260084.SAMN02927928_0071"/>
<proteinExistence type="predicted"/>
<name>A0A1G4TRX7_9CAUL</name>
<dbReference type="InterPro" id="IPR033856">
    <property type="entry name" value="Trp_halogen"/>
</dbReference>
<dbReference type="PANTHER" id="PTHR43747">
    <property type="entry name" value="FAD-BINDING PROTEIN"/>
    <property type="match status" value="1"/>
</dbReference>
<feature type="binding site" evidence="2">
    <location>
        <position position="79"/>
    </location>
    <ligand>
        <name>7-chloro-L-tryptophan</name>
        <dbReference type="ChEBI" id="CHEBI:58713"/>
    </ligand>
</feature>
<protein>
    <submittedName>
        <fullName evidence="3">Tryptophan halogenase</fullName>
    </submittedName>
</protein>
<keyword evidence="4" id="KW-1185">Reference proteome</keyword>
<feature type="binding site" evidence="2">
    <location>
        <position position="343"/>
    </location>
    <ligand>
        <name>L-tryptophan</name>
        <dbReference type="ChEBI" id="CHEBI:57912"/>
    </ligand>
</feature>
<sequence length="510" mass="57666">MTRPIKKIVILGGGTAGWMTAAALSSVLASKDVSITLVESELIGTIGVGEATIPDIINFNRLLGIREDEFMKATQATFKLGIEFVDWGRKGDVYVHPFGSHGVDMNGIDFHHYWLHSRNGGNPQPIHRYSLCAVAALEERFALPDANPRSLRSHLRYAYHFDAGLYAAYLRKYAETRGVRRIEGQMRTVDQDADTGDILRLHLDDESVIEGDFFFDCTGFRALLIEKALGAGFVDWKHWLPCDTAQAVACKHAGGLLPFTRSTARKAGWQWRIPTQQRTGNGHIYSSDFMSDDEAQSILMRNLDGEMIGQPRRIQFRAGHRETFWSKNCVAIGLSAGFLEPLESTSIYLIQEGISRFISLYPDLPAPEIVRHEYNRHMQTEFEQVRDFIILHYCATERSDSPFWDYCRTMSLPDSLVHKIELFRQVGRVFRYEEELFSKASWVAVFLGQGILPRSYDPIVRNLPPGEVSQSLESMRVAMINEVGRMATHADFIQNYCAARRLTSIDVASA</sequence>
<dbReference type="EMBL" id="FMTS01000011">
    <property type="protein sequence ID" value="SCW83505.1"/>
    <property type="molecule type" value="Genomic_DNA"/>
</dbReference>
<feature type="binding site" evidence="2">
    <location>
        <position position="334"/>
    </location>
    <ligand>
        <name>FAD</name>
        <dbReference type="ChEBI" id="CHEBI:57692"/>
    </ligand>
</feature>
<dbReference type="RefSeq" id="WP_090650796.1">
    <property type="nucleotide sequence ID" value="NZ_CBCRYE010000009.1"/>
</dbReference>
<dbReference type="Pfam" id="PF04820">
    <property type="entry name" value="Trp_halogenase"/>
    <property type="match status" value="1"/>
</dbReference>
<keyword evidence="2" id="KW-0547">Nucleotide-binding</keyword>
<dbReference type="InterPro" id="IPR050816">
    <property type="entry name" value="Flavin-dep_Halogenase_NPB"/>
</dbReference>
<evidence type="ECO:0000256" key="2">
    <source>
        <dbReference type="PIRSR" id="PIRSR011396-2"/>
    </source>
</evidence>
<dbReference type="GO" id="GO:0004497">
    <property type="term" value="F:monooxygenase activity"/>
    <property type="evidence" value="ECO:0007669"/>
    <property type="project" value="InterPro"/>
</dbReference>
<dbReference type="PIRSF" id="PIRSF011396">
    <property type="entry name" value="Trp_halogenase"/>
    <property type="match status" value="1"/>
</dbReference>